<dbReference type="AlphaFoldDB" id="A0A7I4F3T8"/>
<dbReference type="EnsemblPlants" id="Pp3c14_17730V3.5">
    <property type="protein sequence ID" value="Pp3c14_17730V3.5"/>
    <property type="gene ID" value="Pp3c14_17730"/>
</dbReference>
<dbReference type="EMBL" id="ABEU02000014">
    <property type="status" value="NOT_ANNOTATED_CDS"/>
    <property type="molecule type" value="Genomic_DNA"/>
</dbReference>
<reference evidence="1 2" key="1">
    <citation type="journal article" date="2008" name="Science">
        <title>The Physcomitrella genome reveals evolutionary insights into the conquest of land by plants.</title>
        <authorList>
            <person name="Rensing S."/>
            <person name="Lang D."/>
            <person name="Zimmer A."/>
            <person name="Terry A."/>
            <person name="Salamov A."/>
            <person name="Shapiro H."/>
            <person name="Nishiyama T."/>
            <person name="Perroud P.-F."/>
            <person name="Lindquist E."/>
            <person name="Kamisugi Y."/>
            <person name="Tanahashi T."/>
            <person name="Sakakibara K."/>
            <person name="Fujita T."/>
            <person name="Oishi K."/>
            <person name="Shin-I T."/>
            <person name="Kuroki Y."/>
            <person name="Toyoda A."/>
            <person name="Suzuki Y."/>
            <person name="Hashimoto A."/>
            <person name="Yamaguchi K."/>
            <person name="Sugano A."/>
            <person name="Kohara Y."/>
            <person name="Fujiyama A."/>
            <person name="Anterola A."/>
            <person name="Aoki S."/>
            <person name="Ashton N."/>
            <person name="Barbazuk W.B."/>
            <person name="Barker E."/>
            <person name="Bennetzen J."/>
            <person name="Bezanilla M."/>
            <person name="Blankenship R."/>
            <person name="Cho S.H."/>
            <person name="Dutcher S."/>
            <person name="Estelle M."/>
            <person name="Fawcett J.A."/>
            <person name="Gundlach H."/>
            <person name="Hanada K."/>
            <person name="Heyl A."/>
            <person name="Hicks K.A."/>
            <person name="Hugh J."/>
            <person name="Lohr M."/>
            <person name="Mayer K."/>
            <person name="Melkozernov A."/>
            <person name="Murata T."/>
            <person name="Nelson D."/>
            <person name="Pils B."/>
            <person name="Prigge M."/>
            <person name="Reiss B."/>
            <person name="Renner T."/>
            <person name="Rombauts S."/>
            <person name="Rushton P."/>
            <person name="Sanderfoot A."/>
            <person name="Schween G."/>
            <person name="Shiu S.-H."/>
            <person name="Stueber K."/>
            <person name="Theodoulou F.L."/>
            <person name="Tu H."/>
            <person name="Van de Peer Y."/>
            <person name="Verrier P.J."/>
            <person name="Waters E."/>
            <person name="Wood A."/>
            <person name="Yang L."/>
            <person name="Cove D."/>
            <person name="Cuming A."/>
            <person name="Hasebe M."/>
            <person name="Lucas S."/>
            <person name="Mishler D.B."/>
            <person name="Reski R."/>
            <person name="Grigoriev I."/>
            <person name="Quatrano R.S."/>
            <person name="Boore J.L."/>
        </authorList>
    </citation>
    <scope>NUCLEOTIDE SEQUENCE [LARGE SCALE GENOMIC DNA]</scope>
    <source>
        <strain evidence="1 2">cv. Gransden 2004</strain>
    </source>
</reference>
<sequence>MLRVTEVILALFWKDDYTPQDVEKWALANCSWFEVIDILNPFKPMTSLHLTYNCANVVEWEHLTDYYYSVISLSGPNGCISRVMLEIKIYPGRVDDTRSAIF</sequence>
<reference evidence="1 2" key="2">
    <citation type="journal article" date="2018" name="Plant J.">
        <title>The Physcomitrella patens chromosome-scale assembly reveals moss genome structure and evolution.</title>
        <authorList>
            <person name="Lang D."/>
            <person name="Ullrich K.K."/>
            <person name="Murat F."/>
            <person name="Fuchs J."/>
            <person name="Jenkins J."/>
            <person name="Haas F.B."/>
            <person name="Piednoel M."/>
            <person name="Gundlach H."/>
            <person name="Van Bel M."/>
            <person name="Meyberg R."/>
            <person name="Vives C."/>
            <person name="Morata J."/>
            <person name="Symeonidi A."/>
            <person name="Hiss M."/>
            <person name="Muchero W."/>
            <person name="Kamisugi Y."/>
            <person name="Saleh O."/>
            <person name="Blanc G."/>
            <person name="Decker E.L."/>
            <person name="van Gessel N."/>
            <person name="Grimwood J."/>
            <person name="Hayes R.D."/>
            <person name="Graham S.W."/>
            <person name="Gunter L.E."/>
            <person name="McDaniel S.F."/>
            <person name="Hoernstein S.N.W."/>
            <person name="Larsson A."/>
            <person name="Li F.W."/>
            <person name="Perroud P.F."/>
            <person name="Phillips J."/>
            <person name="Ranjan P."/>
            <person name="Rokshar D.S."/>
            <person name="Rothfels C.J."/>
            <person name="Schneider L."/>
            <person name="Shu S."/>
            <person name="Stevenson D.W."/>
            <person name="Thummler F."/>
            <person name="Tillich M."/>
            <person name="Villarreal Aguilar J.C."/>
            <person name="Widiez T."/>
            <person name="Wong G.K."/>
            <person name="Wymore A."/>
            <person name="Zhang Y."/>
            <person name="Zimmer A.D."/>
            <person name="Quatrano R.S."/>
            <person name="Mayer K.F.X."/>
            <person name="Goodstein D."/>
            <person name="Casacuberta J.M."/>
            <person name="Vandepoele K."/>
            <person name="Reski R."/>
            <person name="Cuming A.C."/>
            <person name="Tuskan G.A."/>
            <person name="Maumus F."/>
            <person name="Salse J."/>
            <person name="Schmutz J."/>
            <person name="Rensing S.A."/>
        </authorList>
    </citation>
    <scope>NUCLEOTIDE SEQUENCE [LARGE SCALE GENOMIC DNA]</scope>
    <source>
        <strain evidence="1 2">cv. Gransden 2004</strain>
    </source>
</reference>
<proteinExistence type="predicted"/>
<dbReference type="Gramene" id="Pp3c14_17730V3.5">
    <property type="protein sequence ID" value="Pp3c14_17730V3.5"/>
    <property type="gene ID" value="Pp3c14_17730"/>
</dbReference>
<gene>
    <name evidence="1" type="primary">LOC112291468</name>
</gene>
<evidence type="ECO:0000313" key="2">
    <source>
        <dbReference type="Proteomes" id="UP000006727"/>
    </source>
</evidence>
<reference evidence="1" key="3">
    <citation type="submission" date="2020-12" db="UniProtKB">
        <authorList>
            <consortium name="EnsemblPlants"/>
        </authorList>
    </citation>
    <scope>IDENTIFICATION</scope>
</reference>
<keyword evidence="2" id="KW-1185">Reference proteome</keyword>
<dbReference type="Proteomes" id="UP000006727">
    <property type="component" value="Chromosome 14"/>
</dbReference>
<protein>
    <submittedName>
        <fullName evidence="1">Uncharacterized protein</fullName>
    </submittedName>
</protein>
<accession>A0A7I4F3T8</accession>
<organism evidence="1 2">
    <name type="scientific">Physcomitrium patens</name>
    <name type="common">Spreading-leaved earth moss</name>
    <name type="synonym">Physcomitrella patens</name>
    <dbReference type="NCBI Taxonomy" id="3218"/>
    <lineage>
        <taxon>Eukaryota</taxon>
        <taxon>Viridiplantae</taxon>
        <taxon>Streptophyta</taxon>
        <taxon>Embryophyta</taxon>
        <taxon>Bryophyta</taxon>
        <taxon>Bryophytina</taxon>
        <taxon>Bryopsida</taxon>
        <taxon>Funariidae</taxon>
        <taxon>Funariales</taxon>
        <taxon>Funariaceae</taxon>
        <taxon>Physcomitrium</taxon>
    </lineage>
</organism>
<name>A0A7I4F3T8_PHYPA</name>
<evidence type="ECO:0000313" key="1">
    <source>
        <dbReference type="EnsemblPlants" id="Pp3c14_17730V3.5"/>
    </source>
</evidence>